<proteinExistence type="predicted"/>
<reference evidence="2 3" key="1">
    <citation type="journal article" date="2007" name="Nature">
        <title>Evolution of genes and genomes on the Drosophila phylogeny.</title>
        <authorList>
            <consortium name="Drosophila 12 Genomes Consortium"/>
            <person name="Clark A.G."/>
            <person name="Eisen M.B."/>
            <person name="Smith D.R."/>
            <person name="Bergman C.M."/>
            <person name="Oliver B."/>
            <person name="Markow T.A."/>
            <person name="Kaufman T.C."/>
            <person name="Kellis M."/>
            <person name="Gelbart W."/>
            <person name="Iyer V.N."/>
            <person name="Pollard D.A."/>
            <person name="Sackton T.B."/>
            <person name="Larracuente A.M."/>
            <person name="Singh N.D."/>
            <person name="Abad J.P."/>
            <person name="Abt D.N."/>
            <person name="Adryan B."/>
            <person name="Aguade M."/>
            <person name="Akashi H."/>
            <person name="Anderson W.W."/>
            <person name="Aquadro C.F."/>
            <person name="Ardell D.H."/>
            <person name="Arguello R."/>
            <person name="Artieri C.G."/>
            <person name="Barbash D.A."/>
            <person name="Barker D."/>
            <person name="Barsanti P."/>
            <person name="Batterham P."/>
            <person name="Batzoglou S."/>
            <person name="Begun D."/>
            <person name="Bhutkar A."/>
            <person name="Blanco E."/>
            <person name="Bosak S.A."/>
            <person name="Bradley R.K."/>
            <person name="Brand A.D."/>
            <person name="Brent M.R."/>
            <person name="Brooks A.N."/>
            <person name="Brown R.H."/>
            <person name="Butlin R.K."/>
            <person name="Caggese C."/>
            <person name="Calvi B.R."/>
            <person name="Bernardo de Carvalho A."/>
            <person name="Caspi A."/>
            <person name="Castrezana S."/>
            <person name="Celniker S.E."/>
            <person name="Chang J.L."/>
            <person name="Chapple C."/>
            <person name="Chatterji S."/>
            <person name="Chinwalla A."/>
            <person name="Civetta A."/>
            <person name="Clifton S.W."/>
            <person name="Comeron J.M."/>
            <person name="Costello J.C."/>
            <person name="Coyne J.A."/>
            <person name="Daub J."/>
            <person name="David R.G."/>
            <person name="Delcher A.L."/>
            <person name="Delehaunty K."/>
            <person name="Do C.B."/>
            <person name="Ebling H."/>
            <person name="Edwards K."/>
            <person name="Eickbush T."/>
            <person name="Evans J.D."/>
            <person name="Filipski A."/>
            <person name="Findeiss S."/>
            <person name="Freyhult E."/>
            <person name="Fulton L."/>
            <person name="Fulton R."/>
            <person name="Garcia A.C."/>
            <person name="Gardiner A."/>
            <person name="Garfield D.A."/>
            <person name="Garvin B.E."/>
            <person name="Gibson G."/>
            <person name="Gilbert D."/>
            <person name="Gnerre S."/>
            <person name="Godfrey J."/>
            <person name="Good R."/>
            <person name="Gotea V."/>
            <person name="Gravely B."/>
            <person name="Greenberg A.J."/>
            <person name="Griffiths-Jones S."/>
            <person name="Gross S."/>
            <person name="Guigo R."/>
            <person name="Gustafson E.A."/>
            <person name="Haerty W."/>
            <person name="Hahn M.W."/>
            <person name="Halligan D.L."/>
            <person name="Halpern A.L."/>
            <person name="Halter G.M."/>
            <person name="Han M.V."/>
            <person name="Heger A."/>
            <person name="Hillier L."/>
            <person name="Hinrichs A.S."/>
            <person name="Holmes I."/>
            <person name="Hoskins R.A."/>
            <person name="Hubisz M.J."/>
            <person name="Hultmark D."/>
            <person name="Huntley M.A."/>
            <person name="Jaffe D.B."/>
            <person name="Jagadeeshan S."/>
            <person name="Jeck W.R."/>
            <person name="Johnson J."/>
            <person name="Jones C.D."/>
            <person name="Jordan W.C."/>
            <person name="Karpen G.H."/>
            <person name="Kataoka E."/>
            <person name="Keightley P.D."/>
            <person name="Kheradpour P."/>
            <person name="Kirkness E.F."/>
            <person name="Koerich L.B."/>
            <person name="Kristiansen K."/>
            <person name="Kudrna D."/>
            <person name="Kulathinal R.J."/>
            <person name="Kumar S."/>
            <person name="Kwok R."/>
            <person name="Lander E."/>
            <person name="Langley C.H."/>
            <person name="Lapoint R."/>
            <person name="Lazzaro B.P."/>
            <person name="Lee S.J."/>
            <person name="Levesque L."/>
            <person name="Li R."/>
            <person name="Lin C.F."/>
            <person name="Lin M.F."/>
            <person name="Lindblad-Toh K."/>
            <person name="Llopart A."/>
            <person name="Long M."/>
            <person name="Low L."/>
            <person name="Lozovsky E."/>
            <person name="Lu J."/>
            <person name="Luo M."/>
            <person name="Machado C.A."/>
            <person name="Makalowski W."/>
            <person name="Marzo M."/>
            <person name="Matsuda M."/>
            <person name="Matzkin L."/>
            <person name="McAllister B."/>
            <person name="McBride C.S."/>
            <person name="McKernan B."/>
            <person name="McKernan K."/>
            <person name="Mendez-Lago M."/>
            <person name="Minx P."/>
            <person name="Mollenhauer M.U."/>
            <person name="Montooth K."/>
            <person name="Mount S.M."/>
            <person name="Mu X."/>
            <person name="Myers E."/>
            <person name="Negre B."/>
            <person name="Newfeld S."/>
            <person name="Nielsen R."/>
            <person name="Noor M.A."/>
            <person name="O'Grady P."/>
            <person name="Pachter L."/>
            <person name="Papaceit M."/>
            <person name="Parisi M.J."/>
            <person name="Parisi M."/>
            <person name="Parts L."/>
            <person name="Pedersen J.S."/>
            <person name="Pesole G."/>
            <person name="Phillippy A.M."/>
            <person name="Ponting C.P."/>
            <person name="Pop M."/>
            <person name="Porcelli D."/>
            <person name="Powell J.R."/>
            <person name="Prohaska S."/>
            <person name="Pruitt K."/>
            <person name="Puig M."/>
            <person name="Quesneville H."/>
            <person name="Ram K.R."/>
            <person name="Rand D."/>
            <person name="Rasmussen M.D."/>
            <person name="Reed L.K."/>
            <person name="Reenan R."/>
            <person name="Reily A."/>
            <person name="Remington K.A."/>
            <person name="Rieger T.T."/>
            <person name="Ritchie M.G."/>
            <person name="Robin C."/>
            <person name="Rogers Y.H."/>
            <person name="Rohde C."/>
            <person name="Rozas J."/>
            <person name="Rubenfield M.J."/>
            <person name="Ruiz A."/>
            <person name="Russo S."/>
            <person name="Salzberg S.L."/>
            <person name="Sanchez-Gracia A."/>
            <person name="Saranga D.J."/>
            <person name="Sato H."/>
            <person name="Schaeffer S.W."/>
            <person name="Schatz M.C."/>
            <person name="Schlenke T."/>
            <person name="Schwartz R."/>
            <person name="Segarra C."/>
            <person name="Singh R.S."/>
            <person name="Sirot L."/>
            <person name="Sirota M."/>
            <person name="Sisneros N.B."/>
            <person name="Smith C.D."/>
            <person name="Smith T.F."/>
            <person name="Spieth J."/>
            <person name="Stage D.E."/>
            <person name="Stark A."/>
            <person name="Stephan W."/>
            <person name="Strausberg R.L."/>
            <person name="Strempel S."/>
            <person name="Sturgill D."/>
            <person name="Sutton G."/>
            <person name="Sutton G.G."/>
            <person name="Tao W."/>
            <person name="Teichmann S."/>
            <person name="Tobari Y.N."/>
            <person name="Tomimura Y."/>
            <person name="Tsolas J.M."/>
            <person name="Valente V.L."/>
            <person name="Venter E."/>
            <person name="Venter J.C."/>
            <person name="Vicario S."/>
            <person name="Vieira F.G."/>
            <person name="Vilella A.J."/>
            <person name="Villasante A."/>
            <person name="Walenz B."/>
            <person name="Wang J."/>
            <person name="Wasserman M."/>
            <person name="Watts T."/>
            <person name="Wilson D."/>
            <person name="Wilson R.K."/>
            <person name="Wing R.A."/>
            <person name="Wolfner M.F."/>
            <person name="Wong A."/>
            <person name="Wong G.K."/>
            <person name="Wu C.I."/>
            <person name="Wu G."/>
            <person name="Yamamoto D."/>
            <person name="Yang H.P."/>
            <person name="Yang S.P."/>
            <person name="Yorke J.A."/>
            <person name="Yoshida K."/>
            <person name="Zdobnov E."/>
            <person name="Zhang P."/>
            <person name="Zhang Y."/>
            <person name="Zimin A.V."/>
            <person name="Baldwin J."/>
            <person name="Abdouelleil A."/>
            <person name="Abdulkadir J."/>
            <person name="Abebe A."/>
            <person name="Abera B."/>
            <person name="Abreu J."/>
            <person name="Acer S.C."/>
            <person name="Aftuck L."/>
            <person name="Alexander A."/>
            <person name="An P."/>
            <person name="Anderson E."/>
            <person name="Anderson S."/>
            <person name="Arachi H."/>
            <person name="Azer M."/>
            <person name="Bachantsang P."/>
            <person name="Barry A."/>
            <person name="Bayul T."/>
            <person name="Berlin A."/>
            <person name="Bessette D."/>
            <person name="Bloom T."/>
            <person name="Blye J."/>
            <person name="Boguslavskiy L."/>
            <person name="Bonnet C."/>
            <person name="Boukhgalter B."/>
            <person name="Bourzgui I."/>
            <person name="Brown A."/>
            <person name="Cahill P."/>
            <person name="Channer S."/>
            <person name="Cheshatsang Y."/>
            <person name="Chuda L."/>
            <person name="Citroen M."/>
            <person name="Collymore A."/>
            <person name="Cooke P."/>
            <person name="Costello M."/>
            <person name="D'Aco K."/>
            <person name="Daza R."/>
            <person name="De Haan G."/>
            <person name="DeGray S."/>
            <person name="DeMaso C."/>
            <person name="Dhargay N."/>
            <person name="Dooley K."/>
            <person name="Dooley E."/>
            <person name="Doricent M."/>
            <person name="Dorje P."/>
            <person name="Dorjee K."/>
            <person name="Dupes A."/>
            <person name="Elong R."/>
            <person name="Falk J."/>
            <person name="Farina A."/>
            <person name="Faro S."/>
            <person name="Ferguson D."/>
            <person name="Fisher S."/>
            <person name="Foley C.D."/>
            <person name="Franke A."/>
            <person name="Friedrich D."/>
            <person name="Gadbois L."/>
            <person name="Gearin G."/>
            <person name="Gearin C.R."/>
            <person name="Giannoukos G."/>
            <person name="Goode T."/>
            <person name="Graham J."/>
            <person name="Grandbois E."/>
            <person name="Grewal S."/>
            <person name="Gyaltsen K."/>
            <person name="Hafez N."/>
            <person name="Hagos B."/>
            <person name="Hall J."/>
            <person name="Henson C."/>
            <person name="Hollinger A."/>
            <person name="Honan T."/>
            <person name="Huard M.D."/>
            <person name="Hughes L."/>
            <person name="Hurhula B."/>
            <person name="Husby M.E."/>
            <person name="Kamat A."/>
            <person name="Kanga B."/>
            <person name="Kashin S."/>
            <person name="Khazanovich D."/>
            <person name="Kisner P."/>
            <person name="Lance K."/>
            <person name="Lara M."/>
            <person name="Lee W."/>
            <person name="Lennon N."/>
            <person name="Letendre F."/>
            <person name="LeVine R."/>
            <person name="Lipovsky A."/>
            <person name="Liu X."/>
            <person name="Liu J."/>
            <person name="Liu S."/>
            <person name="Lokyitsang T."/>
            <person name="Lokyitsang Y."/>
            <person name="Lubonja R."/>
            <person name="Lui A."/>
            <person name="MacDonald P."/>
            <person name="Magnisalis V."/>
            <person name="Maru K."/>
            <person name="Matthews C."/>
            <person name="McCusker W."/>
            <person name="McDonough S."/>
            <person name="Mehta T."/>
            <person name="Meldrim J."/>
            <person name="Meneus L."/>
            <person name="Mihai O."/>
            <person name="Mihalev A."/>
            <person name="Mihova T."/>
            <person name="Mittelman R."/>
            <person name="Mlenga V."/>
            <person name="Montmayeur A."/>
            <person name="Mulrain L."/>
            <person name="Navidi A."/>
            <person name="Naylor J."/>
            <person name="Negash T."/>
            <person name="Nguyen T."/>
            <person name="Nguyen N."/>
            <person name="Nicol R."/>
            <person name="Norbu C."/>
            <person name="Norbu N."/>
            <person name="Novod N."/>
            <person name="O'Neill B."/>
            <person name="Osman S."/>
            <person name="Markiewicz E."/>
            <person name="Oyono O.L."/>
            <person name="Patti C."/>
            <person name="Phunkhang P."/>
            <person name="Pierre F."/>
            <person name="Priest M."/>
            <person name="Raghuraman S."/>
            <person name="Rege F."/>
            <person name="Reyes R."/>
            <person name="Rise C."/>
            <person name="Rogov P."/>
            <person name="Ross K."/>
            <person name="Ryan E."/>
            <person name="Settipalli S."/>
            <person name="Shea T."/>
            <person name="Sherpa N."/>
            <person name="Shi L."/>
            <person name="Shih D."/>
            <person name="Sparrow T."/>
            <person name="Spaulding J."/>
            <person name="Stalker J."/>
            <person name="Stange-Thomann N."/>
            <person name="Stavropoulos S."/>
            <person name="Stone C."/>
            <person name="Strader C."/>
            <person name="Tesfaye S."/>
            <person name="Thomson T."/>
            <person name="Thoulutsang Y."/>
            <person name="Thoulutsang D."/>
            <person name="Topham K."/>
            <person name="Topping I."/>
            <person name="Tsamla T."/>
            <person name="Vassiliev H."/>
            <person name="Vo A."/>
            <person name="Wangchuk T."/>
            <person name="Wangdi T."/>
            <person name="Weiand M."/>
            <person name="Wilkinson J."/>
            <person name="Wilson A."/>
            <person name="Yadav S."/>
            <person name="Young G."/>
            <person name="Yu Q."/>
            <person name="Zembek L."/>
            <person name="Zhong D."/>
            <person name="Zimmer A."/>
            <person name="Zwirko Z."/>
            <person name="Jaffe D.B."/>
            <person name="Alvarez P."/>
            <person name="Brockman W."/>
            <person name="Butler J."/>
            <person name="Chin C."/>
            <person name="Gnerre S."/>
            <person name="Grabherr M."/>
            <person name="Kleber M."/>
            <person name="Mauceli E."/>
            <person name="MacCallum I."/>
        </authorList>
    </citation>
    <scope>NUCLEOTIDE SEQUENCE [LARGE SCALE GENOMIC DNA]</scope>
    <source>
        <strain evidence="3">Tucson 14024-0371.13</strain>
    </source>
</reference>
<protein>
    <submittedName>
        <fullName evidence="2">Uncharacterized protein</fullName>
    </submittedName>
</protein>
<evidence type="ECO:0000313" key="3">
    <source>
        <dbReference type="Proteomes" id="UP000007801"/>
    </source>
</evidence>
<accession>A0A0P8Y6W0</accession>
<evidence type="ECO:0000313" key="2">
    <source>
        <dbReference type="EMBL" id="KPU74995.1"/>
    </source>
</evidence>
<name>A0A0P8Y6W0_DROAN</name>
<feature type="compositionally biased region" description="Basic and acidic residues" evidence="1">
    <location>
        <begin position="92"/>
        <end position="104"/>
    </location>
</feature>
<feature type="compositionally biased region" description="Basic residues" evidence="1">
    <location>
        <begin position="82"/>
        <end position="91"/>
    </location>
</feature>
<gene>
    <name evidence="2" type="primary">Dana\GF26301</name>
    <name evidence="2" type="ORF">GF26301</name>
</gene>
<sequence length="126" mass="14175">MDGDQLECRSASSEQELAHSRCRRKAVHFASVGDFLSSLNINDTSLSSLQGLRTLTLEDYLRSMRNPERMSPSPPGDGNRRLNGKAPRKMRLGREDFNRQREPGSRLGGSPDEAAYIPQYTDKFCI</sequence>
<evidence type="ECO:0000256" key="1">
    <source>
        <dbReference type="SAM" id="MobiDB-lite"/>
    </source>
</evidence>
<dbReference type="GeneID" id="26513710"/>
<feature type="region of interest" description="Disordered" evidence="1">
    <location>
        <begin position="64"/>
        <end position="114"/>
    </location>
</feature>
<dbReference type="OrthoDB" id="7872325at2759"/>
<dbReference type="KEGG" id="dan:26513710"/>
<organism evidence="2 3">
    <name type="scientific">Drosophila ananassae</name>
    <name type="common">Fruit fly</name>
    <dbReference type="NCBI Taxonomy" id="7217"/>
    <lineage>
        <taxon>Eukaryota</taxon>
        <taxon>Metazoa</taxon>
        <taxon>Ecdysozoa</taxon>
        <taxon>Arthropoda</taxon>
        <taxon>Hexapoda</taxon>
        <taxon>Insecta</taxon>
        <taxon>Pterygota</taxon>
        <taxon>Neoptera</taxon>
        <taxon>Endopterygota</taxon>
        <taxon>Diptera</taxon>
        <taxon>Brachycera</taxon>
        <taxon>Muscomorpha</taxon>
        <taxon>Ephydroidea</taxon>
        <taxon>Drosophilidae</taxon>
        <taxon>Drosophila</taxon>
        <taxon>Sophophora</taxon>
    </lineage>
</organism>
<dbReference type="Proteomes" id="UP000007801">
    <property type="component" value="Unassembled WGS sequence"/>
</dbReference>
<dbReference type="AlphaFoldDB" id="A0A0P8Y6W0"/>
<keyword evidence="3" id="KW-1185">Reference proteome</keyword>
<dbReference type="InParanoid" id="A0A0P8Y6W0"/>
<dbReference type="EMBL" id="CH902622">
    <property type="protein sequence ID" value="KPU74995.1"/>
    <property type="molecule type" value="Genomic_DNA"/>
</dbReference>